<accession>A0A537IR87</accession>
<reference evidence="2 3" key="1">
    <citation type="journal article" date="2019" name="Nat. Microbiol.">
        <title>Mediterranean grassland soil C-N compound turnover is dependent on rainfall and depth, and is mediated by genomically divergent microorganisms.</title>
        <authorList>
            <person name="Diamond S."/>
            <person name="Andeer P.F."/>
            <person name="Li Z."/>
            <person name="Crits-Christoph A."/>
            <person name="Burstein D."/>
            <person name="Anantharaman K."/>
            <person name="Lane K.R."/>
            <person name="Thomas B.C."/>
            <person name="Pan C."/>
            <person name="Northen T.R."/>
            <person name="Banfield J.F."/>
        </authorList>
    </citation>
    <scope>NUCLEOTIDE SEQUENCE [LARGE SCALE GENOMIC DNA]</scope>
    <source>
        <strain evidence="2">NP_8</strain>
    </source>
</reference>
<evidence type="ECO:0000259" key="1">
    <source>
        <dbReference type="Pfam" id="PF13649"/>
    </source>
</evidence>
<dbReference type="PANTHER" id="PTHR42912">
    <property type="entry name" value="METHYLTRANSFERASE"/>
    <property type="match status" value="1"/>
</dbReference>
<protein>
    <submittedName>
        <fullName evidence="2">Class I SAM-dependent methyltransferase</fullName>
    </submittedName>
</protein>
<dbReference type="InterPro" id="IPR050508">
    <property type="entry name" value="Methyltransf_Superfamily"/>
</dbReference>
<dbReference type="SUPFAM" id="SSF53335">
    <property type="entry name" value="S-adenosyl-L-methionine-dependent methyltransferases"/>
    <property type="match status" value="1"/>
</dbReference>
<dbReference type="InterPro" id="IPR029063">
    <property type="entry name" value="SAM-dependent_MTases_sf"/>
</dbReference>
<dbReference type="GO" id="GO:0008168">
    <property type="term" value="F:methyltransferase activity"/>
    <property type="evidence" value="ECO:0007669"/>
    <property type="project" value="UniProtKB-KW"/>
</dbReference>
<evidence type="ECO:0000313" key="3">
    <source>
        <dbReference type="Proteomes" id="UP000318834"/>
    </source>
</evidence>
<comment type="caution">
    <text evidence="2">The sequence shown here is derived from an EMBL/GenBank/DDBJ whole genome shotgun (WGS) entry which is preliminary data.</text>
</comment>
<dbReference type="CDD" id="cd02440">
    <property type="entry name" value="AdoMet_MTases"/>
    <property type="match status" value="1"/>
</dbReference>
<dbReference type="Pfam" id="PF13649">
    <property type="entry name" value="Methyltransf_25"/>
    <property type="match status" value="1"/>
</dbReference>
<dbReference type="EMBL" id="VBAP01000063">
    <property type="protein sequence ID" value="TMI73853.1"/>
    <property type="molecule type" value="Genomic_DNA"/>
</dbReference>
<proteinExistence type="predicted"/>
<name>A0A537IR87_9BACT</name>
<dbReference type="Gene3D" id="3.40.50.150">
    <property type="entry name" value="Vaccinia Virus protein VP39"/>
    <property type="match status" value="1"/>
</dbReference>
<keyword evidence="2" id="KW-0808">Transferase</keyword>
<evidence type="ECO:0000313" key="2">
    <source>
        <dbReference type="EMBL" id="TMI73853.1"/>
    </source>
</evidence>
<sequence>MVQVPNDVTSSARQIPFRYYVGCSLVALTRLLRRVLDQIRRVVALPEQLALIIWTPREIARSSKANWDSCSYVRGYARLDQWLDAREFALVERYFSKSGSVLNLACGAGREVLLLGRRGMSVIACDWSPGMIAEARRRAEDAKLPARFAVADLMQDLPYAENAFDYLYLSGYGYLFPRWRRVRFLRQAYLVLKPGGVFIIAFPPAREDPGIPAGPSEWLFMRLRRWAPFNRAYEPGDRCVGGTLVHYFRSAELAGEFQEAEFLVKEWLWDEGYAVLVKL</sequence>
<dbReference type="GO" id="GO:0032259">
    <property type="term" value="P:methylation"/>
    <property type="evidence" value="ECO:0007669"/>
    <property type="project" value="UniProtKB-KW"/>
</dbReference>
<dbReference type="AlphaFoldDB" id="A0A537IR87"/>
<organism evidence="2 3">
    <name type="scientific">Candidatus Segetimicrobium genomatis</name>
    <dbReference type="NCBI Taxonomy" id="2569760"/>
    <lineage>
        <taxon>Bacteria</taxon>
        <taxon>Bacillati</taxon>
        <taxon>Candidatus Sysuimicrobiota</taxon>
        <taxon>Candidatus Sysuimicrobiia</taxon>
        <taxon>Candidatus Sysuimicrobiales</taxon>
        <taxon>Candidatus Segetimicrobiaceae</taxon>
        <taxon>Candidatus Segetimicrobium</taxon>
    </lineage>
</organism>
<gene>
    <name evidence="2" type="ORF">E6H05_08785</name>
</gene>
<feature type="domain" description="Methyltransferase" evidence="1">
    <location>
        <begin position="101"/>
        <end position="196"/>
    </location>
</feature>
<keyword evidence="2" id="KW-0489">Methyltransferase</keyword>
<dbReference type="InterPro" id="IPR041698">
    <property type="entry name" value="Methyltransf_25"/>
</dbReference>
<dbReference type="Proteomes" id="UP000318834">
    <property type="component" value="Unassembled WGS sequence"/>
</dbReference>